<gene>
    <name evidence="2" type="ORF">H6H03_07400</name>
</gene>
<dbReference type="PANTHER" id="PTHR23528">
    <property type="match status" value="1"/>
</dbReference>
<dbReference type="Gene3D" id="1.20.1250.20">
    <property type="entry name" value="MFS general substrate transporter like domains"/>
    <property type="match status" value="1"/>
</dbReference>
<dbReference type="EMBL" id="JACJTU010000005">
    <property type="protein sequence ID" value="MBD2733739.1"/>
    <property type="molecule type" value="Genomic_DNA"/>
</dbReference>
<dbReference type="PANTHER" id="PTHR23528:SF1">
    <property type="entry name" value="MAJOR FACILITATOR SUPERFAMILY (MFS) PROFILE DOMAIN-CONTAINING PROTEIN"/>
    <property type="match status" value="1"/>
</dbReference>
<feature type="transmembrane region" description="Helical" evidence="1">
    <location>
        <begin position="119"/>
        <end position="141"/>
    </location>
</feature>
<feature type="transmembrane region" description="Helical" evidence="1">
    <location>
        <begin position="221"/>
        <end position="239"/>
    </location>
</feature>
<keyword evidence="1" id="KW-1133">Transmembrane helix</keyword>
<accession>A0ABR8K4M6</accession>
<keyword evidence="1" id="KW-0472">Membrane</keyword>
<dbReference type="Proteomes" id="UP000637383">
    <property type="component" value="Unassembled WGS sequence"/>
</dbReference>
<proteinExistence type="predicted"/>
<dbReference type="Pfam" id="PF07690">
    <property type="entry name" value="MFS_1"/>
    <property type="match status" value="1"/>
</dbReference>
<feature type="transmembrane region" description="Helical" evidence="1">
    <location>
        <begin position="365"/>
        <end position="391"/>
    </location>
</feature>
<protein>
    <submittedName>
        <fullName evidence="2">MFS transporter</fullName>
    </submittedName>
</protein>
<dbReference type="InterPro" id="IPR036259">
    <property type="entry name" value="MFS_trans_sf"/>
</dbReference>
<dbReference type="InterPro" id="IPR011701">
    <property type="entry name" value="MFS"/>
</dbReference>
<keyword evidence="3" id="KW-1185">Reference proteome</keyword>
<feature type="transmembrane region" description="Helical" evidence="1">
    <location>
        <begin position="12"/>
        <end position="32"/>
    </location>
</feature>
<feature type="transmembrane region" description="Helical" evidence="1">
    <location>
        <begin position="85"/>
        <end position="107"/>
    </location>
</feature>
<feature type="transmembrane region" description="Helical" evidence="1">
    <location>
        <begin position="309"/>
        <end position="329"/>
    </location>
</feature>
<name>A0ABR8K4M6_9NOSO</name>
<comment type="caution">
    <text evidence="2">The sequence shown here is derived from an EMBL/GenBank/DDBJ whole genome shotgun (WGS) entry which is preliminary data.</text>
</comment>
<sequence>MTTSKSSFNILWVQVWVLAAVQGAITLTWLIYNAYLPQLLTQFGFPASFAIGLLLVENALGAVLEPLMGGLSDQTRRWVGTRFPFISVGVILASALFIAIPCVVSLIPPTMIMRSLLPITLVAWALAMTVFRSPAICLLGMYSTPAELPLAASVVTLVGGFVGAFKPIANKYILSLGPVLTFAIGSFVLLGAGAVLRLVNLPETPVDRHNAQIVQFPLKKLALILGTGFSVAWGIRFLMDVLGKVLKAQLNADNIDMQMVWIGIAIALANIPAGMFAVKIGNRQAMLCGICATIPALLIMVFIGVQIPIIVLIIAGFSLIVNGAVPFALGLVPQRWAGLGIGMYFGGFAAAMSLFGVIFPQPQTITPFVGAAAGAFAFFLAGICIGVSGIFQTPSNAEI</sequence>
<feature type="transmembrane region" description="Helical" evidence="1">
    <location>
        <begin position="336"/>
        <end position="359"/>
    </location>
</feature>
<evidence type="ECO:0000256" key="1">
    <source>
        <dbReference type="SAM" id="Phobius"/>
    </source>
</evidence>
<feature type="transmembrane region" description="Helical" evidence="1">
    <location>
        <begin position="44"/>
        <end position="64"/>
    </location>
</feature>
<feature type="transmembrane region" description="Helical" evidence="1">
    <location>
        <begin position="259"/>
        <end position="278"/>
    </location>
</feature>
<reference evidence="2 3" key="1">
    <citation type="journal article" date="2020" name="ISME J.">
        <title>Comparative genomics reveals insights into cyanobacterial evolution and habitat adaptation.</title>
        <authorList>
            <person name="Chen M.Y."/>
            <person name="Teng W.K."/>
            <person name="Zhao L."/>
            <person name="Hu C.X."/>
            <person name="Zhou Y.K."/>
            <person name="Han B.P."/>
            <person name="Song L.R."/>
            <person name="Shu W.S."/>
        </authorList>
    </citation>
    <scope>NUCLEOTIDE SEQUENCE [LARGE SCALE GENOMIC DNA]</scope>
    <source>
        <strain evidence="2 3">FACHB-159</strain>
    </source>
</reference>
<dbReference type="RefSeq" id="WP_190954480.1">
    <property type="nucleotide sequence ID" value="NZ_JACJTU010000005.1"/>
</dbReference>
<keyword evidence="1" id="KW-0812">Transmembrane</keyword>
<evidence type="ECO:0000313" key="2">
    <source>
        <dbReference type="EMBL" id="MBD2733739.1"/>
    </source>
</evidence>
<feature type="transmembrane region" description="Helical" evidence="1">
    <location>
        <begin position="148"/>
        <end position="168"/>
    </location>
</feature>
<dbReference type="SUPFAM" id="SSF103473">
    <property type="entry name" value="MFS general substrate transporter"/>
    <property type="match status" value="1"/>
</dbReference>
<organism evidence="2 3">
    <name type="scientific">Nostoc paludosum FACHB-159</name>
    <dbReference type="NCBI Taxonomy" id="2692908"/>
    <lineage>
        <taxon>Bacteria</taxon>
        <taxon>Bacillati</taxon>
        <taxon>Cyanobacteriota</taxon>
        <taxon>Cyanophyceae</taxon>
        <taxon>Nostocales</taxon>
        <taxon>Nostocaceae</taxon>
        <taxon>Nostoc</taxon>
    </lineage>
</organism>
<evidence type="ECO:0000313" key="3">
    <source>
        <dbReference type="Proteomes" id="UP000637383"/>
    </source>
</evidence>
<feature type="transmembrane region" description="Helical" evidence="1">
    <location>
        <begin position="285"/>
        <end position="303"/>
    </location>
</feature>
<feature type="transmembrane region" description="Helical" evidence="1">
    <location>
        <begin position="180"/>
        <end position="200"/>
    </location>
</feature>